<organism evidence="1 2">
    <name type="scientific">Photobacterium phage PDCC-1</name>
    <dbReference type="NCBI Taxonomy" id="2664246"/>
    <lineage>
        <taxon>Viruses</taxon>
        <taxon>Duplodnaviria</taxon>
        <taxon>Heunggongvirae</taxon>
        <taxon>Uroviricota</taxon>
        <taxon>Caudoviricetes</taxon>
        <taxon>Chimalliviridae</taxon>
        <taxon>Gorgonvirinae</taxon>
        <taxon>Aphroditevirus</taxon>
        <taxon>Aphroditevirus PDCC1</taxon>
    </lineage>
</organism>
<dbReference type="EMBL" id="MN562221">
    <property type="protein sequence ID" value="QGZ14576.1"/>
    <property type="molecule type" value="Genomic_DNA"/>
</dbReference>
<name>A0A6B9JE37_9CAUD</name>
<evidence type="ECO:0000313" key="1">
    <source>
        <dbReference type="EMBL" id="QGZ14576.1"/>
    </source>
</evidence>
<keyword evidence="2" id="KW-1185">Reference proteome</keyword>
<proteinExistence type="predicted"/>
<dbReference type="KEGG" id="vg:55624249"/>
<reference evidence="1 2" key="1">
    <citation type="submission" date="2019-10" db="EMBL/GenBank/DDBJ databases">
        <title>Draft genome sequence of Photobacterium phage PDCC-1.</title>
        <authorList>
            <person name="Quiroz-Guzman E."/>
        </authorList>
    </citation>
    <scope>NUCLEOTIDE SEQUENCE [LARGE SCALE GENOMIC DNA]</scope>
</reference>
<dbReference type="Proteomes" id="UP000437974">
    <property type="component" value="Segment"/>
</dbReference>
<accession>A0A6B9JE37</accession>
<protein>
    <submittedName>
        <fullName evidence="1">Uncharacterized protein</fullName>
    </submittedName>
</protein>
<dbReference type="RefSeq" id="YP_009853565.1">
    <property type="nucleotide sequence ID" value="NC_048821.1"/>
</dbReference>
<sequence>MNLFLLADIDYPLMARYVNSLYDPDAWVLSSDMLGTHLNDHFYHLNGTEDPDPTLTQFIFPDETLYNSFVPVMKDHTAAVLDIDEGISCSCPMIMLVSRAYYDHFYRQ</sequence>
<dbReference type="GeneID" id="55624249"/>
<evidence type="ECO:0000313" key="2">
    <source>
        <dbReference type="Proteomes" id="UP000437974"/>
    </source>
</evidence>